<dbReference type="PANTHER" id="PTHR47027:SF25">
    <property type="entry name" value="REVERSE TRANSCRIPTASE DOMAIN-CONTAINING PROTEIN"/>
    <property type="match status" value="1"/>
</dbReference>
<name>A0A433SQX0_ELYCH</name>
<dbReference type="PROSITE" id="PS50878">
    <property type="entry name" value="RT_POL"/>
    <property type="match status" value="1"/>
</dbReference>
<feature type="domain" description="Reverse transcriptase" evidence="1">
    <location>
        <begin position="1"/>
        <end position="149"/>
    </location>
</feature>
<dbReference type="PANTHER" id="PTHR47027">
    <property type="entry name" value="REVERSE TRANSCRIPTASE DOMAIN-CONTAINING PROTEIN"/>
    <property type="match status" value="1"/>
</dbReference>
<dbReference type="SUPFAM" id="SSF56672">
    <property type="entry name" value="DNA/RNA polymerases"/>
    <property type="match status" value="1"/>
</dbReference>
<dbReference type="InterPro" id="IPR000477">
    <property type="entry name" value="RT_dom"/>
</dbReference>
<evidence type="ECO:0000259" key="1">
    <source>
        <dbReference type="PROSITE" id="PS50878"/>
    </source>
</evidence>
<gene>
    <name evidence="2" type="ORF">EGW08_020589</name>
</gene>
<protein>
    <recommendedName>
        <fullName evidence="1">Reverse transcriptase domain-containing protein</fullName>
    </recommendedName>
</protein>
<dbReference type="AlphaFoldDB" id="A0A433SQX0"/>
<keyword evidence="3" id="KW-1185">Reference proteome</keyword>
<reference evidence="2 3" key="1">
    <citation type="submission" date="2019-01" db="EMBL/GenBank/DDBJ databases">
        <title>A draft genome assembly of the solar-powered sea slug Elysia chlorotica.</title>
        <authorList>
            <person name="Cai H."/>
            <person name="Li Q."/>
            <person name="Fang X."/>
            <person name="Li J."/>
            <person name="Curtis N.E."/>
            <person name="Altenburger A."/>
            <person name="Shibata T."/>
            <person name="Feng M."/>
            <person name="Maeda T."/>
            <person name="Schwartz J.A."/>
            <person name="Shigenobu S."/>
            <person name="Lundholm N."/>
            <person name="Nishiyama T."/>
            <person name="Yang H."/>
            <person name="Hasebe M."/>
            <person name="Li S."/>
            <person name="Pierce S.K."/>
            <person name="Wang J."/>
        </authorList>
    </citation>
    <scope>NUCLEOTIDE SEQUENCE [LARGE SCALE GENOMIC DNA]</scope>
    <source>
        <strain evidence="2">EC2010</strain>
        <tissue evidence="2">Whole organism of an adult</tissue>
    </source>
</reference>
<dbReference type="OrthoDB" id="6255742at2759"/>
<evidence type="ECO:0000313" key="2">
    <source>
        <dbReference type="EMBL" id="RUS71649.1"/>
    </source>
</evidence>
<sequence>MIFTTGADKKAFDSVDREVIWKLMQYYGIPHKFINIIRRLYENSTCQVIHDGKLTDPFKVETGVRQGCLLSPTIFLIVIDWVMRASTTGTKTGIQWTFARQLEDLDFADDICLLSHRYQDAQAKLSRLAREAAKTGLHINIQKTDHEDQ</sequence>
<dbReference type="STRING" id="188477.A0A433SQX0"/>
<proteinExistence type="predicted"/>
<dbReference type="Proteomes" id="UP000271974">
    <property type="component" value="Unassembled WGS sequence"/>
</dbReference>
<dbReference type="Pfam" id="PF00078">
    <property type="entry name" value="RVT_1"/>
    <property type="match status" value="1"/>
</dbReference>
<comment type="caution">
    <text evidence="2">The sequence shown here is derived from an EMBL/GenBank/DDBJ whole genome shotgun (WGS) entry which is preliminary data.</text>
</comment>
<evidence type="ECO:0000313" key="3">
    <source>
        <dbReference type="Proteomes" id="UP000271974"/>
    </source>
</evidence>
<accession>A0A433SQX0</accession>
<dbReference type="EMBL" id="RQTK01001180">
    <property type="protein sequence ID" value="RUS71649.1"/>
    <property type="molecule type" value="Genomic_DNA"/>
</dbReference>
<dbReference type="InterPro" id="IPR043502">
    <property type="entry name" value="DNA/RNA_pol_sf"/>
</dbReference>
<organism evidence="2 3">
    <name type="scientific">Elysia chlorotica</name>
    <name type="common">Eastern emerald elysia</name>
    <name type="synonym">Sea slug</name>
    <dbReference type="NCBI Taxonomy" id="188477"/>
    <lineage>
        <taxon>Eukaryota</taxon>
        <taxon>Metazoa</taxon>
        <taxon>Spiralia</taxon>
        <taxon>Lophotrochozoa</taxon>
        <taxon>Mollusca</taxon>
        <taxon>Gastropoda</taxon>
        <taxon>Heterobranchia</taxon>
        <taxon>Euthyneura</taxon>
        <taxon>Panpulmonata</taxon>
        <taxon>Sacoglossa</taxon>
        <taxon>Placobranchoidea</taxon>
        <taxon>Plakobranchidae</taxon>
        <taxon>Elysia</taxon>
    </lineage>
</organism>